<comment type="similarity">
    <text evidence="2">Belongs to the major facilitator superfamily. Sugar transporter (TC 2.A.1.1) family.</text>
</comment>
<gene>
    <name evidence="10" type="ORF">PENTCL1PPCAC_1224</name>
</gene>
<dbReference type="InterPro" id="IPR020846">
    <property type="entry name" value="MFS_dom"/>
</dbReference>
<evidence type="ECO:0000256" key="1">
    <source>
        <dbReference type="ARBA" id="ARBA00004141"/>
    </source>
</evidence>
<keyword evidence="11" id="KW-1185">Reference proteome</keyword>
<feature type="transmembrane region" description="Helical" evidence="8">
    <location>
        <begin position="468"/>
        <end position="492"/>
    </location>
</feature>
<feature type="transmembrane region" description="Helical" evidence="8">
    <location>
        <begin position="68"/>
        <end position="88"/>
    </location>
</feature>
<comment type="caution">
    <text evidence="10">The sequence shown here is derived from an EMBL/GenBank/DDBJ whole genome shotgun (WGS) entry which is preliminary data.</text>
</comment>
<evidence type="ECO:0000256" key="4">
    <source>
        <dbReference type="ARBA" id="ARBA00022692"/>
    </source>
</evidence>
<feature type="transmembrane region" description="Helical" evidence="8">
    <location>
        <begin position="24"/>
        <end position="44"/>
    </location>
</feature>
<dbReference type="Pfam" id="PF00083">
    <property type="entry name" value="Sugar_tr"/>
    <property type="match status" value="2"/>
</dbReference>
<dbReference type="InterPro" id="IPR005829">
    <property type="entry name" value="Sugar_transporter_CS"/>
</dbReference>
<feature type="region of interest" description="Disordered" evidence="7">
    <location>
        <begin position="574"/>
        <end position="596"/>
    </location>
</feature>
<evidence type="ECO:0000256" key="7">
    <source>
        <dbReference type="SAM" id="MobiDB-lite"/>
    </source>
</evidence>
<evidence type="ECO:0000256" key="2">
    <source>
        <dbReference type="ARBA" id="ARBA00010992"/>
    </source>
</evidence>
<dbReference type="AlphaFoldDB" id="A0AAV5SCH0"/>
<dbReference type="PROSITE" id="PS50850">
    <property type="entry name" value="MFS"/>
    <property type="match status" value="1"/>
</dbReference>
<dbReference type="PROSITE" id="PS00217">
    <property type="entry name" value="SUGAR_TRANSPORT_2"/>
    <property type="match status" value="1"/>
</dbReference>
<sequence length="596" mass="65282">MAGGAVITQTFRSGREPPSQQPSATGYVVLLTLLACIGGLLFGYDTGVTSSVMLYLPESPAMKPLSSFWQELIVSITPGVAAIGSLLAGKTSDMFGRRPVNLVASGIFLAGAVVCAVAPERWTLLVGRALLGIAIGLSSTVIPVYIGESTPSYLRGTLVSLYMVMIWVGFVTANLVCAGFAHLDPVNIGWRLMFGFAGIPAAIQLVGFFFMKDTPRYLFQTGQRELCEAVLSKIYGGDMEWVEYDVGEIEAATEEENAAKKEYEHTTVFSRILKTPHVLRALAVGCAMQMFQQLVGINTIMYYTSTIIKSAGIEDDITIIWITCGISVIESIATLVPMKLIEKMGRRPITLISLALIIVTLGLLGGSFIMINQDSAVIDHTRDFDGINSTDLSYYDFCIQKSNCDSCVTASQCGFCFPTGDEAIGQCLPLNIDEPTLSTVGFCQSGDTLYNLTTPYVIKTSCTTKYSFLPIIIIVLYLIAFSFGMAPIPWVYNAEIYPLWARTTCVSLSTASNWIFNLLVSLTFLTLSEAITKYGTFFLYGGFAVVALIFFYFFLPETKGMPIEEIENLFKTEKERQAAAPPAYEIDEKERDFEKE</sequence>
<feature type="region of interest" description="Disordered" evidence="7">
    <location>
        <begin position="1"/>
        <end position="22"/>
    </location>
</feature>
<reference evidence="10" key="1">
    <citation type="submission" date="2023-10" db="EMBL/GenBank/DDBJ databases">
        <title>Genome assembly of Pristionchus species.</title>
        <authorList>
            <person name="Yoshida K."/>
            <person name="Sommer R.J."/>
        </authorList>
    </citation>
    <scope>NUCLEOTIDE SEQUENCE</scope>
    <source>
        <strain evidence="10">RS0144</strain>
    </source>
</reference>
<evidence type="ECO:0000313" key="10">
    <source>
        <dbReference type="EMBL" id="GMS79049.1"/>
    </source>
</evidence>
<dbReference type="InterPro" id="IPR005828">
    <property type="entry name" value="MFS_sugar_transport-like"/>
</dbReference>
<keyword evidence="6 8" id="KW-0472">Membrane</keyword>
<evidence type="ECO:0000256" key="5">
    <source>
        <dbReference type="ARBA" id="ARBA00022989"/>
    </source>
</evidence>
<dbReference type="SUPFAM" id="SSF103473">
    <property type="entry name" value="MFS general substrate transporter"/>
    <property type="match status" value="1"/>
</dbReference>
<dbReference type="EMBL" id="BTSX01000001">
    <property type="protein sequence ID" value="GMS79049.1"/>
    <property type="molecule type" value="Genomic_DNA"/>
</dbReference>
<name>A0AAV5SCH0_9BILA</name>
<dbReference type="PRINTS" id="PR00171">
    <property type="entry name" value="SUGRTRNSPORT"/>
</dbReference>
<keyword evidence="5 8" id="KW-1133">Transmembrane helix</keyword>
<feature type="transmembrane region" description="Helical" evidence="8">
    <location>
        <begin position="188"/>
        <end position="210"/>
    </location>
</feature>
<feature type="transmembrane region" description="Helical" evidence="8">
    <location>
        <begin position="349"/>
        <end position="371"/>
    </location>
</feature>
<dbReference type="PANTHER" id="PTHR48020">
    <property type="entry name" value="PROTON MYO-INOSITOL COTRANSPORTER"/>
    <property type="match status" value="1"/>
</dbReference>
<feature type="transmembrane region" description="Helical" evidence="8">
    <location>
        <begin position="317"/>
        <end position="337"/>
    </location>
</feature>
<feature type="domain" description="Major facilitator superfamily (MFS) profile" evidence="9">
    <location>
        <begin position="31"/>
        <end position="559"/>
    </location>
</feature>
<dbReference type="Gene3D" id="1.20.1250.20">
    <property type="entry name" value="MFS general substrate transporter like domains"/>
    <property type="match status" value="2"/>
</dbReference>
<dbReference type="Proteomes" id="UP001432027">
    <property type="component" value="Unassembled WGS sequence"/>
</dbReference>
<feature type="transmembrane region" description="Helical" evidence="8">
    <location>
        <begin position="537"/>
        <end position="555"/>
    </location>
</feature>
<feature type="compositionally biased region" description="Basic and acidic residues" evidence="7">
    <location>
        <begin position="586"/>
        <end position="596"/>
    </location>
</feature>
<dbReference type="InterPro" id="IPR050814">
    <property type="entry name" value="Myo-inositol_Transporter"/>
</dbReference>
<evidence type="ECO:0000256" key="3">
    <source>
        <dbReference type="ARBA" id="ARBA00022448"/>
    </source>
</evidence>
<dbReference type="GO" id="GO:0016324">
    <property type="term" value="C:apical plasma membrane"/>
    <property type="evidence" value="ECO:0007669"/>
    <property type="project" value="TreeGrafter"/>
</dbReference>
<protein>
    <recommendedName>
        <fullName evidence="9">Major facilitator superfamily (MFS) profile domain-containing protein</fullName>
    </recommendedName>
</protein>
<evidence type="ECO:0000313" key="11">
    <source>
        <dbReference type="Proteomes" id="UP001432027"/>
    </source>
</evidence>
<feature type="transmembrane region" description="Helical" evidence="8">
    <location>
        <begin position="158"/>
        <end position="182"/>
    </location>
</feature>
<comment type="subcellular location">
    <subcellularLocation>
        <location evidence="1">Membrane</location>
        <topology evidence="1">Multi-pass membrane protein</topology>
    </subcellularLocation>
</comment>
<keyword evidence="3" id="KW-0813">Transport</keyword>
<evidence type="ECO:0000256" key="6">
    <source>
        <dbReference type="ARBA" id="ARBA00023136"/>
    </source>
</evidence>
<feature type="transmembrane region" description="Helical" evidence="8">
    <location>
        <begin position="504"/>
        <end position="525"/>
    </location>
</feature>
<dbReference type="PROSITE" id="PS00216">
    <property type="entry name" value="SUGAR_TRANSPORT_1"/>
    <property type="match status" value="1"/>
</dbReference>
<dbReference type="InterPro" id="IPR003663">
    <property type="entry name" value="Sugar/inositol_transpt"/>
</dbReference>
<accession>A0AAV5SCH0</accession>
<organism evidence="10 11">
    <name type="scientific">Pristionchus entomophagus</name>
    <dbReference type="NCBI Taxonomy" id="358040"/>
    <lineage>
        <taxon>Eukaryota</taxon>
        <taxon>Metazoa</taxon>
        <taxon>Ecdysozoa</taxon>
        <taxon>Nematoda</taxon>
        <taxon>Chromadorea</taxon>
        <taxon>Rhabditida</taxon>
        <taxon>Rhabditina</taxon>
        <taxon>Diplogasteromorpha</taxon>
        <taxon>Diplogasteroidea</taxon>
        <taxon>Neodiplogasteridae</taxon>
        <taxon>Pristionchus</taxon>
    </lineage>
</organism>
<feature type="transmembrane region" description="Helical" evidence="8">
    <location>
        <begin position="281"/>
        <end position="305"/>
    </location>
</feature>
<dbReference type="PANTHER" id="PTHR48020:SF12">
    <property type="entry name" value="PROTON MYO-INOSITOL COTRANSPORTER"/>
    <property type="match status" value="1"/>
</dbReference>
<feature type="transmembrane region" description="Helical" evidence="8">
    <location>
        <begin position="125"/>
        <end position="146"/>
    </location>
</feature>
<evidence type="ECO:0000256" key="8">
    <source>
        <dbReference type="SAM" id="Phobius"/>
    </source>
</evidence>
<keyword evidence="4 8" id="KW-0812">Transmembrane</keyword>
<dbReference type="GO" id="GO:0005366">
    <property type="term" value="F:myo-inositol:proton symporter activity"/>
    <property type="evidence" value="ECO:0007669"/>
    <property type="project" value="TreeGrafter"/>
</dbReference>
<proteinExistence type="inferred from homology"/>
<evidence type="ECO:0000259" key="9">
    <source>
        <dbReference type="PROSITE" id="PS50850"/>
    </source>
</evidence>
<feature type="transmembrane region" description="Helical" evidence="8">
    <location>
        <begin position="100"/>
        <end position="119"/>
    </location>
</feature>
<dbReference type="InterPro" id="IPR036259">
    <property type="entry name" value="MFS_trans_sf"/>
</dbReference>